<name>A0ABU5SK16_9BACT</name>
<evidence type="ECO:0000256" key="2">
    <source>
        <dbReference type="ARBA" id="ARBA00023125"/>
    </source>
</evidence>
<keyword evidence="3" id="KW-0804">Transcription</keyword>
<evidence type="ECO:0000256" key="1">
    <source>
        <dbReference type="ARBA" id="ARBA00023015"/>
    </source>
</evidence>
<comment type="caution">
    <text evidence="5">The sequence shown here is derived from an EMBL/GenBank/DDBJ whole genome shotgun (WGS) entry which is preliminary data.</text>
</comment>
<evidence type="ECO:0000313" key="5">
    <source>
        <dbReference type="EMBL" id="MEA5427642.1"/>
    </source>
</evidence>
<evidence type="ECO:0000256" key="3">
    <source>
        <dbReference type="ARBA" id="ARBA00023163"/>
    </source>
</evidence>
<feature type="domain" description="HTH araC/xylS-type" evidence="4">
    <location>
        <begin position="25"/>
        <end position="122"/>
    </location>
</feature>
<evidence type="ECO:0000313" key="6">
    <source>
        <dbReference type="Proteomes" id="UP001302222"/>
    </source>
</evidence>
<reference evidence="5 6" key="1">
    <citation type="submission" date="2023-12" db="EMBL/GenBank/DDBJ databases">
        <title>Novel species of the genus Arcicella isolated from rivers.</title>
        <authorList>
            <person name="Lu H."/>
        </authorList>
    </citation>
    <scope>NUCLEOTIDE SEQUENCE [LARGE SCALE GENOMIC DNA]</scope>
    <source>
        <strain evidence="5 6">DC25W</strain>
    </source>
</reference>
<dbReference type="PROSITE" id="PS01124">
    <property type="entry name" value="HTH_ARAC_FAMILY_2"/>
    <property type="match status" value="1"/>
</dbReference>
<dbReference type="PANTHER" id="PTHR43280">
    <property type="entry name" value="ARAC-FAMILY TRANSCRIPTIONAL REGULATOR"/>
    <property type="match status" value="1"/>
</dbReference>
<protein>
    <submittedName>
        <fullName evidence="5">AraC family transcriptional regulator</fullName>
    </submittedName>
</protein>
<proteinExistence type="predicted"/>
<dbReference type="EMBL" id="JAYGIM010000010">
    <property type="protein sequence ID" value="MEA5427642.1"/>
    <property type="molecule type" value="Genomic_DNA"/>
</dbReference>
<keyword evidence="1" id="KW-0805">Transcription regulation</keyword>
<evidence type="ECO:0000259" key="4">
    <source>
        <dbReference type="PROSITE" id="PS01124"/>
    </source>
</evidence>
<dbReference type="RefSeq" id="WP_323259232.1">
    <property type="nucleotide sequence ID" value="NZ_JAYGIM010000010.1"/>
</dbReference>
<gene>
    <name evidence="5" type="ORF">VB798_13720</name>
</gene>
<dbReference type="SMART" id="SM00342">
    <property type="entry name" value="HTH_ARAC"/>
    <property type="match status" value="1"/>
</dbReference>
<dbReference type="PANTHER" id="PTHR43280:SF32">
    <property type="entry name" value="TRANSCRIPTIONAL REGULATORY PROTEIN"/>
    <property type="match status" value="1"/>
</dbReference>
<accession>A0ABU5SK16</accession>
<dbReference type="Pfam" id="PF12833">
    <property type="entry name" value="HTH_18"/>
    <property type="match status" value="1"/>
</dbReference>
<dbReference type="InterPro" id="IPR009057">
    <property type="entry name" value="Homeodomain-like_sf"/>
</dbReference>
<dbReference type="Proteomes" id="UP001302222">
    <property type="component" value="Unassembled WGS sequence"/>
</dbReference>
<keyword evidence="2" id="KW-0238">DNA-binding</keyword>
<keyword evidence="6" id="KW-1185">Reference proteome</keyword>
<sequence length="129" mass="15150">MKNIPAKIFARQYEIRDEFLKEIDKHLLDLTEGRTQEMFEIRDFASIMNIHPTHLSNTIKVTTNKSPCYFFEEKILDIAKGMLAKNEMSIGAIATLLTYDPSNFTKFFKAYTKLTPKQYREQCLLEQFV</sequence>
<dbReference type="SUPFAM" id="SSF46689">
    <property type="entry name" value="Homeodomain-like"/>
    <property type="match status" value="1"/>
</dbReference>
<dbReference type="InterPro" id="IPR018060">
    <property type="entry name" value="HTH_AraC"/>
</dbReference>
<dbReference type="Gene3D" id="1.10.10.60">
    <property type="entry name" value="Homeodomain-like"/>
    <property type="match status" value="1"/>
</dbReference>
<organism evidence="5 6">
    <name type="scientific">Arcicella lustrica</name>
    <dbReference type="NCBI Taxonomy" id="2984196"/>
    <lineage>
        <taxon>Bacteria</taxon>
        <taxon>Pseudomonadati</taxon>
        <taxon>Bacteroidota</taxon>
        <taxon>Cytophagia</taxon>
        <taxon>Cytophagales</taxon>
        <taxon>Flectobacillaceae</taxon>
        <taxon>Arcicella</taxon>
    </lineage>
</organism>